<accession>F8F1C3</accession>
<gene>
    <name evidence="2" type="ordered locus">Spica_0611</name>
</gene>
<proteinExistence type="predicted"/>
<evidence type="ECO:0000313" key="3">
    <source>
        <dbReference type="Proteomes" id="UP000000503"/>
    </source>
</evidence>
<dbReference type="KEGG" id="scd:Spica_0611"/>
<organism evidence="2 3">
    <name type="scientific">Gracilinema caldarium (strain ATCC 51460 / DSM 7334 / H1)</name>
    <name type="common">Treponema caldarium</name>
    <dbReference type="NCBI Taxonomy" id="744872"/>
    <lineage>
        <taxon>Bacteria</taxon>
        <taxon>Pseudomonadati</taxon>
        <taxon>Spirochaetota</taxon>
        <taxon>Spirochaetia</taxon>
        <taxon>Spirochaetales</taxon>
        <taxon>Breznakiellaceae</taxon>
        <taxon>Gracilinema</taxon>
    </lineage>
</organism>
<dbReference type="GO" id="GO:0004061">
    <property type="term" value="F:arylformamidase activity"/>
    <property type="evidence" value="ECO:0007669"/>
    <property type="project" value="InterPro"/>
</dbReference>
<dbReference type="HOGENOM" id="CLU_1008110_0_0_12"/>
<protein>
    <recommendedName>
        <fullName evidence="1">Thiolase C-terminal domain-containing protein</fullName>
    </recommendedName>
</protein>
<dbReference type="CDD" id="cd00829">
    <property type="entry name" value="SCP-x_thiolase"/>
    <property type="match status" value="1"/>
</dbReference>
<dbReference type="GO" id="GO:0016746">
    <property type="term" value="F:acyltransferase activity"/>
    <property type="evidence" value="ECO:0007669"/>
    <property type="project" value="InterPro"/>
</dbReference>
<dbReference type="GO" id="GO:0019441">
    <property type="term" value="P:L-tryptophan catabolic process to kynurenine"/>
    <property type="evidence" value="ECO:0007669"/>
    <property type="project" value="InterPro"/>
</dbReference>
<dbReference type="EMBL" id="CP002868">
    <property type="protein sequence ID" value="AEJ18767.1"/>
    <property type="molecule type" value="Genomic_DNA"/>
</dbReference>
<dbReference type="InterPro" id="IPR055140">
    <property type="entry name" value="Thiolase_C_2"/>
</dbReference>
<dbReference type="Gene3D" id="3.40.47.10">
    <property type="match status" value="1"/>
</dbReference>
<dbReference type="eggNOG" id="COG0183">
    <property type="taxonomic scope" value="Bacteria"/>
</dbReference>
<reference evidence="3" key="1">
    <citation type="journal article" date="2013" name="Stand. Genomic Sci.">
        <title>Genome sequence of the thermophilic fresh-water bacterium Spirochaeta caldaria type strain (H1(T)), reclassification of Spirochaeta caldaria, Spirochaeta stenostrepta, and Spirochaeta zuelzerae in the genus Treponema as Treponema caldaria comb. nov., Treponema stenostrepta comb. nov., and Treponema zuelzerae comb. nov., and emendation of the genus Treponema.</title>
        <authorList>
            <person name="Abt B."/>
            <person name="Goker M."/>
            <person name="Scheuner C."/>
            <person name="Han C."/>
            <person name="Lu M."/>
            <person name="Misra M."/>
            <person name="Lapidus A."/>
            <person name="Nolan M."/>
            <person name="Lucas S."/>
            <person name="Hammon N."/>
            <person name="Deshpande S."/>
            <person name="Cheng J.F."/>
            <person name="Tapia R."/>
            <person name="Goodwin L.A."/>
            <person name="Pitluck S."/>
            <person name="Liolios K."/>
            <person name="Pagani I."/>
            <person name="Ivanova N."/>
            <person name="Mavromatis K."/>
            <person name="Mikhailova N."/>
            <person name="Huntemann M."/>
            <person name="Pati A."/>
            <person name="Chen A."/>
            <person name="Palaniappan K."/>
            <person name="Land M."/>
            <person name="Hauser L."/>
            <person name="Jeffries C.D."/>
            <person name="Rohde M."/>
            <person name="Spring S."/>
            <person name="Gronow S."/>
            <person name="Detter J.C."/>
            <person name="Bristow J."/>
            <person name="Eisen J.A."/>
            <person name="Markowitz V."/>
            <person name="Hugenholtz P."/>
            <person name="Kyrpides N.C."/>
            <person name="Woyke T."/>
            <person name="Klenk H.P."/>
        </authorList>
    </citation>
    <scope>NUCLEOTIDE SEQUENCE</scope>
    <source>
        <strain evidence="3">ATCC 51460 / DSM 7334 / H1</strain>
    </source>
</reference>
<name>F8F1C3_GRAC1</name>
<keyword evidence="3" id="KW-1185">Reference proteome</keyword>
<dbReference type="InterPro" id="IPR007325">
    <property type="entry name" value="KFase/CYL"/>
</dbReference>
<dbReference type="RefSeq" id="WP_013968079.1">
    <property type="nucleotide sequence ID" value="NC_015732.1"/>
</dbReference>
<sequence>MANLHSTSGAILFYTPGKDIASLDMDFLVHEGAIVDLSDVCGDYDVYTLKMVEERVEVKEGDILIIHTGYHHYGWDQPTGDEIRYMIKHPGPDLEFAEWAKKKKLRWIGVDCGSADHPMNTKIREWMSRQAKECDAHSQKKYGKTLEEFFSDDKYQLAVKNHENGAKNKYAHIQAPVSIEAIADGPEADVGPKDISFAELHDAFSILELAISEEVGFFERGKSYLAVRKGETKIDGRLPINTSGGLKSKGHPVGATGVSQVVELVRQLRGEAEPGR</sequence>
<dbReference type="SUPFAM" id="SSF53901">
    <property type="entry name" value="Thiolase-like"/>
    <property type="match status" value="1"/>
</dbReference>
<dbReference type="InterPro" id="IPR037175">
    <property type="entry name" value="KFase_sf"/>
</dbReference>
<dbReference type="Pfam" id="PF22691">
    <property type="entry name" value="Thiolase_C_1"/>
    <property type="match status" value="1"/>
</dbReference>
<evidence type="ECO:0000259" key="1">
    <source>
        <dbReference type="Pfam" id="PF22691"/>
    </source>
</evidence>
<dbReference type="STRING" id="744872.Spica_0611"/>
<feature type="domain" description="Thiolase C-terminal" evidence="1">
    <location>
        <begin position="187"/>
        <end position="274"/>
    </location>
</feature>
<dbReference type="PANTHER" id="PTHR42870">
    <property type="entry name" value="ACETYL-COA C-ACETYLTRANSFERASE"/>
    <property type="match status" value="1"/>
</dbReference>
<dbReference type="InterPro" id="IPR016039">
    <property type="entry name" value="Thiolase-like"/>
</dbReference>
<dbReference type="Pfam" id="PF04199">
    <property type="entry name" value="Cyclase"/>
    <property type="match status" value="1"/>
</dbReference>
<dbReference type="PANTHER" id="PTHR42870:SF1">
    <property type="entry name" value="NON-SPECIFIC LIPID-TRANSFER PROTEIN-LIKE 2"/>
    <property type="match status" value="1"/>
</dbReference>
<dbReference type="SUPFAM" id="SSF102198">
    <property type="entry name" value="Putative cyclase"/>
    <property type="match status" value="1"/>
</dbReference>
<dbReference type="eggNOG" id="COG1878">
    <property type="taxonomic scope" value="Bacteria"/>
</dbReference>
<evidence type="ECO:0000313" key="2">
    <source>
        <dbReference type="EMBL" id="AEJ18767.1"/>
    </source>
</evidence>
<dbReference type="Proteomes" id="UP000000503">
    <property type="component" value="Chromosome"/>
</dbReference>
<dbReference type="Gene3D" id="3.50.30.50">
    <property type="entry name" value="Putative cyclase"/>
    <property type="match status" value="1"/>
</dbReference>
<dbReference type="AlphaFoldDB" id="F8F1C3"/>